<name>A0A4V3FQ51_9PSEU</name>
<dbReference type="Pfam" id="PF04672">
    <property type="entry name" value="Methyltransf_19"/>
    <property type="match status" value="1"/>
</dbReference>
<keyword evidence="1" id="KW-0808">Transferase</keyword>
<comment type="caution">
    <text evidence="1">The sequence shown here is derived from an EMBL/GenBank/DDBJ whole genome shotgun (WGS) entry which is preliminary data.</text>
</comment>
<gene>
    <name evidence="1" type="ORF">CLV71_13313</name>
</gene>
<dbReference type="Proteomes" id="UP000294927">
    <property type="component" value="Unassembled WGS sequence"/>
</dbReference>
<evidence type="ECO:0000313" key="2">
    <source>
        <dbReference type="Proteomes" id="UP000294927"/>
    </source>
</evidence>
<dbReference type="PIRSF" id="PIRSF017393">
    <property type="entry name" value="MTase_SAV2177"/>
    <property type="match status" value="1"/>
</dbReference>
<keyword evidence="1" id="KW-0489">Methyltransferase</keyword>
<dbReference type="Gene3D" id="3.40.50.150">
    <property type="entry name" value="Vaccinia Virus protein VP39"/>
    <property type="match status" value="1"/>
</dbReference>
<dbReference type="AlphaFoldDB" id="A0A4V3FQ51"/>
<dbReference type="InterPro" id="IPR029063">
    <property type="entry name" value="SAM-dependent_MTases_sf"/>
</dbReference>
<protein>
    <submittedName>
        <fullName evidence="1">S-adenosyl methyltransferase</fullName>
    </submittedName>
</protein>
<evidence type="ECO:0000313" key="1">
    <source>
        <dbReference type="EMBL" id="TDV35917.1"/>
    </source>
</evidence>
<dbReference type="InterPro" id="IPR006764">
    <property type="entry name" value="SAM_dep_MeTrfase_SAV2177_type"/>
</dbReference>
<dbReference type="OrthoDB" id="4134439at2"/>
<sequence length="273" mass="29462">MAGTHDRVPIDGDVTVASAARMLDYLLGDARNFAADRRLAEVLRHAVPDIDLLVRLGRTFMRHAVTHLVGAGVHQFLDLSVGTTAIGNVHEVAQAIVPTCRVVYAHADPISVVHTSQLLADAERTAVLHADPRDARKIMTACRDDKLLDITAPIGLMMASGLALLPASANLANMVSRYRRCVVGGSHLVISHITGDRRPVDVTNLVRVMNASRDPVQPRTRDEVIRLFSGFELVPPGVVDPGQWQLERSLSAAEEVAATMVYVGVGRKPGSRA</sequence>
<dbReference type="GO" id="GO:0008168">
    <property type="term" value="F:methyltransferase activity"/>
    <property type="evidence" value="ECO:0007669"/>
    <property type="project" value="UniProtKB-KW"/>
</dbReference>
<organism evidence="1 2">
    <name type="scientific">Actinophytocola oryzae</name>
    <dbReference type="NCBI Taxonomy" id="502181"/>
    <lineage>
        <taxon>Bacteria</taxon>
        <taxon>Bacillati</taxon>
        <taxon>Actinomycetota</taxon>
        <taxon>Actinomycetes</taxon>
        <taxon>Pseudonocardiales</taxon>
        <taxon>Pseudonocardiaceae</taxon>
    </lineage>
</organism>
<proteinExistence type="predicted"/>
<dbReference type="GO" id="GO:0032259">
    <property type="term" value="P:methylation"/>
    <property type="evidence" value="ECO:0007669"/>
    <property type="project" value="UniProtKB-KW"/>
</dbReference>
<reference evidence="1 2" key="1">
    <citation type="submission" date="2019-03" db="EMBL/GenBank/DDBJ databases">
        <title>Genomic Encyclopedia of Archaeal and Bacterial Type Strains, Phase II (KMG-II): from individual species to whole genera.</title>
        <authorList>
            <person name="Goeker M."/>
        </authorList>
    </citation>
    <scope>NUCLEOTIDE SEQUENCE [LARGE SCALE GENOMIC DNA]</scope>
    <source>
        <strain evidence="1 2">DSM 45499</strain>
    </source>
</reference>
<dbReference type="EMBL" id="SOCP01000033">
    <property type="protein sequence ID" value="TDV35917.1"/>
    <property type="molecule type" value="Genomic_DNA"/>
</dbReference>
<accession>A0A4V3FQ51</accession>
<keyword evidence="2" id="KW-1185">Reference proteome</keyword>
<dbReference type="SUPFAM" id="SSF53335">
    <property type="entry name" value="S-adenosyl-L-methionine-dependent methyltransferases"/>
    <property type="match status" value="1"/>
</dbReference>